<feature type="compositionally biased region" description="Polar residues" evidence="2">
    <location>
        <begin position="233"/>
        <end position="245"/>
    </location>
</feature>
<dbReference type="Proteomes" id="UP000696280">
    <property type="component" value="Unassembled WGS sequence"/>
</dbReference>
<evidence type="ECO:0000313" key="3">
    <source>
        <dbReference type="EMBL" id="CAG8959184.1"/>
    </source>
</evidence>
<comment type="caution">
    <text evidence="3">The sequence shown here is derived from an EMBL/GenBank/DDBJ whole genome shotgun (WGS) entry which is preliminary data.</text>
</comment>
<keyword evidence="4" id="KW-1185">Reference proteome</keyword>
<protein>
    <submittedName>
        <fullName evidence="3">Uncharacterized protein</fullName>
    </submittedName>
</protein>
<evidence type="ECO:0000313" key="4">
    <source>
        <dbReference type="Proteomes" id="UP000696280"/>
    </source>
</evidence>
<feature type="region of interest" description="Disordered" evidence="2">
    <location>
        <begin position="177"/>
        <end position="246"/>
    </location>
</feature>
<organism evidence="3 4">
    <name type="scientific">Hymenoscyphus fraxineus</name>
    <dbReference type="NCBI Taxonomy" id="746836"/>
    <lineage>
        <taxon>Eukaryota</taxon>
        <taxon>Fungi</taxon>
        <taxon>Dikarya</taxon>
        <taxon>Ascomycota</taxon>
        <taxon>Pezizomycotina</taxon>
        <taxon>Leotiomycetes</taxon>
        <taxon>Helotiales</taxon>
        <taxon>Helotiaceae</taxon>
        <taxon>Hymenoscyphus</taxon>
    </lineage>
</organism>
<feature type="region of interest" description="Disordered" evidence="2">
    <location>
        <begin position="426"/>
        <end position="554"/>
    </location>
</feature>
<gene>
    <name evidence="3" type="ORF">HYFRA_00012541</name>
</gene>
<feature type="compositionally biased region" description="Acidic residues" evidence="2">
    <location>
        <begin position="481"/>
        <end position="496"/>
    </location>
</feature>
<feature type="region of interest" description="Disordered" evidence="2">
    <location>
        <begin position="1"/>
        <end position="98"/>
    </location>
</feature>
<dbReference type="EMBL" id="CAJVRL010000090">
    <property type="protein sequence ID" value="CAG8959184.1"/>
    <property type="molecule type" value="Genomic_DNA"/>
</dbReference>
<sequence length="554" mass="61724">MSEGKTSSKSSKVGQAIAGTPKSTRKSPRSSARVHSPATEPDSDSSTEPNNQTGAAPKVSWIVPSTGNNYWRDPNSLRGPRLGLDNESPIDPELDGPINSRWLGIRATAKEEVRRYIMADGNGKQYRSIYHYNDDFEISQIRDEPSAQRMAGRPIECEGTEASGLGMQRGHTFITASAPVPRSTQPINEYADYNPGEGDYSDVANFPDPSQGIAVNRPAPPPRQPAASRKRNSTASKKPSVQNEKYTWDHDKLMSTPGQLNGIILEKRPTEYIIRNPVRHIEAEGRALAKVRAEHCAKEARDHEEDLEERSRMLRERRNILQLAHEALKSEGIIPESSASLEEHPTISRAVGEFLNGGDQDDHDDEDESFRRFIRTAEGEQTRHSNFDASTMREMLIRFGHINHLVYAEQDDVLDLYGRDHQYDILSQPSQETSGTLTPVEEEDGYDSDSTEVDPNWPQLPEDQAPSLPPFSISTEPATSSEDEELSTPEMSDDQEQVFSSPMPGLEMSSPPMSDEQERLSSSPEPVKPKKRTPLPSRRPAKRARISRAVPLAK</sequence>
<reference evidence="3" key="1">
    <citation type="submission" date="2021-07" db="EMBL/GenBank/DDBJ databases">
        <authorList>
            <person name="Durling M."/>
        </authorList>
    </citation>
    <scope>NUCLEOTIDE SEQUENCE</scope>
</reference>
<feature type="compositionally biased region" description="Polar residues" evidence="2">
    <location>
        <begin position="426"/>
        <end position="437"/>
    </location>
</feature>
<feature type="compositionally biased region" description="Polar residues" evidence="2">
    <location>
        <begin position="1"/>
        <end position="13"/>
    </location>
</feature>
<feature type="compositionally biased region" description="Polar residues" evidence="2">
    <location>
        <begin position="44"/>
        <end position="54"/>
    </location>
</feature>
<feature type="compositionally biased region" description="Basic residues" evidence="2">
    <location>
        <begin position="529"/>
        <end position="546"/>
    </location>
</feature>
<proteinExistence type="predicted"/>
<evidence type="ECO:0000256" key="2">
    <source>
        <dbReference type="SAM" id="MobiDB-lite"/>
    </source>
</evidence>
<dbReference type="AlphaFoldDB" id="A0A9N9L4Z6"/>
<feature type="coiled-coil region" evidence="1">
    <location>
        <begin position="297"/>
        <end position="324"/>
    </location>
</feature>
<accession>A0A9N9L4Z6</accession>
<feature type="compositionally biased region" description="Acidic residues" evidence="2">
    <location>
        <begin position="440"/>
        <end position="452"/>
    </location>
</feature>
<keyword evidence="1" id="KW-0175">Coiled coil</keyword>
<name>A0A9N9L4Z6_9HELO</name>
<evidence type="ECO:0000256" key="1">
    <source>
        <dbReference type="SAM" id="Coils"/>
    </source>
</evidence>